<dbReference type="SMART" id="SM01332">
    <property type="entry name" value="Cyclin_C"/>
    <property type="match status" value="1"/>
</dbReference>
<dbReference type="CDD" id="cd20512">
    <property type="entry name" value="CYCLIN_CLBs_yeast_rpt2"/>
    <property type="match status" value="1"/>
</dbReference>
<comment type="caution">
    <text evidence="9">The sequence shown here is derived from an EMBL/GenBank/DDBJ whole genome shotgun (WGS) entry which is preliminary data.</text>
</comment>
<proteinExistence type="inferred from homology"/>
<evidence type="ECO:0000259" key="7">
    <source>
        <dbReference type="SMART" id="SM00385"/>
    </source>
</evidence>
<dbReference type="OrthoDB" id="5590282at2759"/>
<dbReference type="Pfam" id="PF00134">
    <property type="entry name" value="Cyclin_N"/>
    <property type="match status" value="1"/>
</dbReference>
<dbReference type="STRING" id="133385.A0A2T9YWV7"/>
<feature type="compositionally biased region" description="Low complexity" evidence="6">
    <location>
        <begin position="213"/>
        <end position="228"/>
    </location>
</feature>
<evidence type="ECO:0000313" key="10">
    <source>
        <dbReference type="Proteomes" id="UP000245383"/>
    </source>
</evidence>
<dbReference type="FunFam" id="1.10.472.10:FF:000001">
    <property type="entry name" value="G2/mitotic-specific cyclin"/>
    <property type="match status" value="1"/>
</dbReference>
<feature type="domain" description="Cyclin-like" evidence="7">
    <location>
        <begin position="377"/>
        <end position="461"/>
    </location>
</feature>
<sequence>MFQNKSSAFAGRPRVAARQALASNENVTAKPFITTRSQAIKDLKDPKLSQPAKLANSISQPKHSLATDKSITNKPQKPSVFGHNQISQTKNAPLPLKKPTKLGSTNPSVVVTRSKSVSVSVSSKSHSSFDKQNQLNRPSSTISNQPLAKNSLKQTQSNLHRPIAKPSSIIAAKRHLSKSSYSFDNNSTTTTVPAPGRIQAVRRSNSTVSSYRSISNNTVSSDSSSYLNSKAQSSSTTVVSLSTNTEFIDHDMCADILSEDTAISVSDGETNLLVIEESDVEDCSMSDHLNPHLNPEISGTIKFALTHVGSSNELPITMSEIKAFESDVDPYDTTLVPCFSDDIFEYMRELELQFMPDNDYMDRQLELSWPMRAILIDWLVQVHERFKLLPETLFLTINLVDRFLSIKPVQMQKVQLVGAVALLIASKYEEIQIPSVNEIVYMTENAFTVDDVIKAERFVLRILNFDLGWPGPMSFLRRISKADDYDLPTRTLAKYLLEVTLMHEYFIDVPCSKIAAIAHYLSIRLLGKTSWSRAHTFYSGYFESELIPLLPNLIEILSNPKKHKAIFDKYSDRKYMRASDFVAQWFSRNNCKSLLISKNTDIQPSSSEFSPDHHL</sequence>
<dbReference type="PANTHER" id="PTHR10177">
    <property type="entry name" value="CYCLINS"/>
    <property type="match status" value="1"/>
</dbReference>
<dbReference type="InterPro" id="IPR006671">
    <property type="entry name" value="Cyclin_N"/>
</dbReference>
<dbReference type="InterPro" id="IPR036915">
    <property type="entry name" value="Cyclin-like_sf"/>
</dbReference>
<feature type="compositionally biased region" description="Low complexity" evidence="6">
    <location>
        <begin position="108"/>
        <end position="126"/>
    </location>
</feature>
<dbReference type="InterPro" id="IPR039361">
    <property type="entry name" value="Cyclin"/>
</dbReference>
<evidence type="ECO:0000256" key="4">
    <source>
        <dbReference type="ARBA" id="ARBA00023306"/>
    </source>
</evidence>
<feature type="compositionally biased region" description="Polar residues" evidence="6">
    <location>
        <begin position="202"/>
        <end position="212"/>
    </location>
</feature>
<organism evidence="9 10">
    <name type="scientific">Smittium simulii</name>
    <dbReference type="NCBI Taxonomy" id="133385"/>
    <lineage>
        <taxon>Eukaryota</taxon>
        <taxon>Fungi</taxon>
        <taxon>Fungi incertae sedis</taxon>
        <taxon>Zoopagomycota</taxon>
        <taxon>Kickxellomycotina</taxon>
        <taxon>Harpellomycetes</taxon>
        <taxon>Harpellales</taxon>
        <taxon>Legeriomycetaceae</taxon>
        <taxon>Smittium</taxon>
    </lineage>
</organism>
<protein>
    <submittedName>
        <fullName evidence="9">Uncharacterized protein</fullName>
    </submittedName>
</protein>
<evidence type="ECO:0000256" key="1">
    <source>
        <dbReference type="ARBA" id="ARBA00006955"/>
    </source>
</evidence>
<dbReference type="GO" id="GO:0016538">
    <property type="term" value="F:cyclin-dependent protein serine/threonine kinase regulator activity"/>
    <property type="evidence" value="ECO:0007669"/>
    <property type="project" value="InterPro"/>
</dbReference>
<dbReference type="Pfam" id="PF02984">
    <property type="entry name" value="Cyclin_C"/>
    <property type="match status" value="1"/>
</dbReference>
<dbReference type="AlphaFoldDB" id="A0A2T9YWV7"/>
<dbReference type="Proteomes" id="UP000245383">
    <property type="component" value="Unassembled WGS sequence"/>
</dbReference>
<name>A0A2T9YWV7_9FUNG</name>
<feature type="domain" description="Cyclin C-terminal" evidence="8">
    <location>
        <begin position="470"/>
        <end position="584"/>
    </location>
</feature>
<evidence type="ECO:0000256" key="6">
    <source>
        <dbReference type="SAM" id="MobiDB-lite"/>
    </source>
</evidence>
<feature type="domain" description="Cyclin-like" evidence="7">
    <location>
        <begin position="474"/>
        <end position="555"/>
    </location>
</feature>
<dbReference type="InterPro" id="IPR048258">
    <property type="entry name" value="Cyclins_cyclin-box"/>
</dbReference>
<keyword evidence="10" id="KW-1185">Reference proteome</keyword>
<gene>
    <name evidence="9" type="ORF">BB561_000957</name>
</gene>
<accession>A0A2T9YWV7</accession>
<dbReference type="InterPro" id="IPR013763">
    <property type="entry name" value="Cyclin-like_dom"/>
</dbReference>
<keyword evidence="2" id="KW-0132">Cell division</keyword>
<dbReference type="GO" id="GO:0051301">
    <property type="term" value="P:cell division"/>
    <property type="evidence" value="ECO:0007669"/>
    <property type="project" value="UniProtKB-KW"/>
</dbReference>
<evidence type="ECO:0000259" key="8">
    <source>
        <dbReference type="SMART" id="SM01332"/>
    </source>
</evidence>
<feature type="compositionally biased region" description="Polar residues" evidence="6">
    <location>
        <begin position="130"/>
        <end position="146"/>
    </location>
</feature>
<evidence type="ECO:0000256" key="5">
    <source>
        <dbReference type="RuleBase" id="RU000383"/>
    </source>
</evidence>
<dbReference type="SUPFAM" id="SSF47954">
    <property type="entry name" value="Cyclin-like"/>
    <property type="match status" value="2"/>
</dbReference>
<keyword evidence="3 5" id="KW-0195">Cyclin</keyword>
<feature type="region of interest" description="Disordered" evidence="6">
    <location>
        <begin position="202"/>
        <end position="228"/>
    </location>
</feature>
<feature type="compositionally biased region" description="Polar residues" evidence="6">
    <location>
        <begin position="56"/>
        <end position="91"/>
    </location>
</feature>
<dbReference type="SMART" id="SM00385">
    <property type="entry name" value="CYCLIN"/>
    <property type="match status" value="2"/>
</dbReference>
<evidence type="ECO:0000313" key="9">
    <source>
        <dbReference type="EMBL" id="PVU96815.1"/>
    </source>
</evidence>
<reference evidence="9 10" key="1">
    <citation type="journal article" date="2018" name="MBio">
        <title>Comparative Genomics Reveals the Core Gene Toolbox for the Fungus-Insect Symbiosis.</title>
        <authorList>
            <person name="Wang Y."/>
            <person name="Stata M."/>
            <person name="Wang W."/>
            <person name="Stajich J.E."/>
            <person name="White M.M."/>
            <person name="Moncalvo J.M."/>
        </authorList>
    </citation>
    <scope>NUCLEOTIDE SEQUENCE [LARGE SCALE GENOMIC DNA]</scope>
    <source>
        <strain evidence="9 10">SWE-8-4</strain>
    </source>
</reference>
<evidence type="ECO:0000256" key="2">
    <source>
        <dbReference type="ARBA" id="ARBA00022618"/>
    </source>
</evidence>
<evidence type="ECO:0000256" key="3">
    <source>
        <dbReference type="ARBA" id="ARBA00023127"/>
    </source>
</evidence>
<comment type="similarity">
    <text evidence="1">Belongs to the cyclin family. Cyclin AB subfamily.</text>
</comment>
<dbReference type="Gene3D" id="1.10.472.10">
    <property type="entry name" value="Cyclin-like"/>
    <property type="match status" value="2"/>
</dbReference>
<dbReference type="EMBL" id="MBFR01000023">
    <property type="protein sequence ID" value="PVU96815.1"/>
    <property type="molecule type" value="Genomic_DNA"/>
</dbReference>
<feature type="region of interest" description="Disordered" evidence="6">
    <location>
        <begin position="44"/>
        <end position="146"/>
    </location>
</feature>
<dbReference type="InterPro" id="IPR004367">
    <property type="entry name" value="Cyclin_C-dom"/>
</dbReference>
<dbReference type="GO" id="GO:0044772">
    <property type="term" value="P:mitotic cell cycle phase transition"/>
    <property type="evidence" value="ECO:0007669"/>
    <property type="project" value="InterPro"/>
</dbReference>
<keyword evidence="4" id="KW-0131">Cell cycle</keyword>
<dbReference type="PROSITE" id="PS00292">
    <property type="entry name" value="CYCLINS"/>
    <property type="match status" value="1"/>
</dbReference>
<dbReference type="FunFam" id="1.10.472.10:FF:000005">
    <property type="entry name" value="G2/mitotic-specific cyclin B"/>
    <property type="match status" value="1"/>
</dbReference>